<name>A0ABN8MYA6_9CNID</name>
<accession>A0ABN8MYA6</accession>
<gene>
    <name evidence="1" type="ORF">PLOB_00031083</name>
</gene>
<keyword evidence="2" id="KW-1185">Reference proteome</keyword>
<evidence type="ECO:0000313" key="1">
    <source>
        <dbReference type="EMBL" id="CAH3035690.1"/>
    </source>
</evidence>
<feature type="non-terminal residue" evidence="1">
    <location>
        <position position="1"/>
    </location>
</feature>
<sequence>QLKEKVRVDSAITFGAEAAATSGNSNNNASNDETVSRSLQYLSDEDDDLSASNSGVVDQLKALTGRLNKLSAEVTRVGNAIDEVKEYSYQFNVKIIGLPEKSSETAAETSARSIRVSETKIISRKEMDFNPSIAGYVFEYVPTPLASGGVDLYINDSLKYTVIENVSDDAF</sequence>
<evidence type="ECO:0000313" key="2">
    <source>
        <dbReference type="Proteomes" id="UP001159405"/>
    </source>
</evidence>
<reference evidence="1 2" key="1">
    <citation type="submission" date="2022-05" db="EMBL/GenBank/DDBJ databases">
        <authorList>
            <consortium name="Genoscope - CEA"/>
            <person name="William W."/>
        </authorList>
    </citation>
    <scope>NUCLEOTIDE SEQUENCE [LARGE SCALE GENOMIC DNA]</scope>
</reference>
<proteinExistence type="predicted"/>
<protein>
    <submittedName>
        <fullName evidence="1">Uncharacterized protein</fullName>
    </submittedName>
</protein>
<organism evidence="1 2">
    <name type="scientific">Porites lobata</name>
    <dbReference type="NCBI Taxonomy" id="104759"/>
    <lineage>
        <taxon>Eukaryota</taxon>
        <taxon>Metazoa</taxon>
        <taxon>Cnidaria</taxon>
        <taxon>Anthozoa</taxon>
        <taxon>Hexacorallia</taxon>
        <taxon>Scleractinia</taxon>
        <taxon>Fungiina</taxon>
        <taxon>Poritidae</taxon>
        <taxon>Porites</taxon>
    </lineage>
</organism>
<comment type="caution">
    <text evidence="1">The sequence shown here is derived from an EMBL/GenBank/DDBJ whole genome shotgun (WGS) entry which is preliminary data.</text>
</comment>
<dbReference type="EMBL" id="CALNXK010000004">
    <property type="protein sequence ID" value="CAH3035690.1"/>
    <property type="molecule type" value="Genomic_DNA"/>
</dbReference>
<dbReference type="Proteomes" id="UP001159405">
    <property type="component" value="Unassembled WGS sequence"/>
</dbReference>